<organism evidence="1 2">
    <name type="scientific">Flavobacterium aquicola</name>
    <dbReference type="NCBI Taxonomy" id="1682742"/>
    <lineage>
        <taxon>Bacteria</taxon>
        <taxon>Pseudomonadati</taxon>
        <taxon>Bacteroidota</taxon>
        <taxon>Flavobacteriia</taxon>
        <taxon>Flavobacteriales</taxon>
        <taxon>Flavobacteriaceae</taxon>
        <taxon>Flavobacterium</taxon>
    </lineage>
</organism>
<accession>A0A3E0E7I7</accession>
<evidence type="ECO:0000313" key="1">
    <source>
        <dbReference type="EMBL" id="REG92956.1"/>
    </source>
</evidence>
<sequence>MILPTNGKVVIFDDKYDEVKSLLKALSKQKIPYLYYQSEDGDDLPDNPVENIRLIFLDLELVVDSKATDQNIISAIYARLSRVIEPNSNYILVYWSTKQEKYGEAVEAAFNDGLKEFKPILSISLDKIATKNSEDPIQFIIDNIKENAEDFKVLKVFSFWENLVNNSSGNLINNFVNFINKDEKWDDIAKFLLYKLAIAHGGKEVIALNEMEKIKNSFYTLNHTFIDTLESSIIKSLDDKEEEFTGVISDVGDDTFTTLINKKLLISEDIFSGDIPGSIIFVDDDIKIEKESVQLELEKTTQNEKIPAEKRDAAIANAEKKANEKNEKLNFKVLALKTNYNNIVNSILRAETRKFHADIIQNSIKIELNISPICDYAQQKMPCCRILPGLLIKKEYEIEKGNSFNYISDATISLNEVDYLFVFDFKFLYSIPNHVAKKRTSKYKLRQQLLADLQVKLGSHINRAGVLYL</sequence>
<evidence type="ECO:0000313" key="2">
    <source>
        <dbReference type="Proteomes" id="UP000257136"/>
    </source>
</evidence>
<dbReference type="Proteomes" id="UP000257136">
    <property type="component" value="Unassembled WGS sequence"/>
</dbReference>
<dbReference type="OrthoDB" id="2567774at2"/>
<reference evidence="1 2" key="1">
    <citation type="submission" date="2018-08" db="EMBL/GenBank/DDBJ databases">
        <title>Genomic Encyclopedia of Archaeal and Bacterial Type Strains, Phase II (KMG-II): from individual species to whole genera.</title>
        <authorList>
            <person name="Goeker M."/>
        </authorList>
    </citation>
    <scope>NUCLEOTIDE SEQUENCE [LARGE SCALE GENOMIC DNA]</scope>
    <source>
        <strain evidence="1 2">DSM 100880</strain>
    </source>
</reference>
<keyword evidence="2" id="KW-1185">Reference proteome</keyword>
<dbReference type="RefSeq" id="WP_115814699.1">
    <property type="nucleotide sequence ID" value="NZ_QUNI01000014.1"/>
</dbReference>
<name>A0A3E0E7I7_9FLAO</name>
<gene>
    <name evidence="1" type="ORF">C8P67_11453</name>
</gene>
<comment type="caution">
    <text evidence="1">The sequence shown here is derived from an EMBL/GenBank/DDBJ whole genome shotgun (WGS) entry which is preliminary data.</text>
</comment>
<dbReference type="AlphaFoldDB" id="A0A3E0E7I7"/>
<protein>
    <recommendedName>
        <fullName evidence="3">Response receiver domain-containing protein</fullName>
    </recommendedName>
</protein>
<dbReference type="EMBL" id="QUNI01000014">
    <property type="protein sequence ID" value="REG92956.1"/>
    <property type="molecule type" value="Genomic_DNA"/>
</dbReference>
<proteinExistence type="predicted"/>
<evidence type="ECO:0008006" key="3">
    <source>
        <dbReference type="Google" id="ProtNLM"/>
    </source>
</evidence>